<evidence type="ECO:0000313" key="10">
    <source>
        <dbReference type="Proteomes" id="UP000299102"/>
    </source>
</evidence>
<comment type="caution">
    <text evidence="9">The sequence shown here is derived from an EMBL/GenBank/DDBJ whole genome shotgun (WGS) entry which is preliminary data.</text>
</comment>
<evidence type="ECO:0000256" key="3">
    <source>
        <dbReference type="ARBA" id="ARBA00022692"/>
    </source>
</evidence>
<name>A0A4C1ZYT4_EUMVA</name>
<evidence type="ECO:0000313" key="9">
    <source>
        <dbReference type="EMBL" id="GBP92652.1"/>
    </source>
</evidence>
<keyword evidence="5" id="KW-1133">Transmembrane helix</keyword>
<dbReference type="GO" id="GO:0004984">
    <property type="term" value="F:olfactory receptor activity"/>
    <property type="evidence" value="ECO:0007669"/>
    <property type="project" value="InterPro"/>
</dbReference>
<proteinExistence type="predicted"/>
<keyword evidence="7" id="KW-0675">Receptor</keyword>
<keyword evidence="3" id="KW-0812">Transmembrane</keyword>
<organism evidence="9 10">
    <name type="scientific">Eumeta variegata</name>
    <name type="common">Bagworm moth</name>
    <name type="synonym">Eumeta japonica</name>
    <dbReference type="NCBI Taxonomy" id="151549"/>
    <lineage>
        <taxon>Eukaryota</taxon>
        <taxon>Metazoa</taxon>
        <taxon>Ecdysozoa</taxon>
        <taxon>Arthropoda</taxon>
        <taxon>Hexapoda</taxon>
        <taxon>Insecta</taxon>
        <taxon>Pterygota</taxon>
        <taxon>Neoptera</taxon>
        <taxon>Endopterygota</taxon>
        <taxon>Lepidoptera</taxon>
        <taxon>Glossata</taxon>
        <taxon>Ditrysia</taxon>
        <taxon>Tineoidea</taxon>
        <taxon>Psychidae</taxon>
        <taxon>Oiketicinae</taxon>
        <taxon>Eumeta</taxon>
    </lineage>
</organism>
<comment type="subcellular location">
    <subcellularLocation>
        <location evidence="1">Membrane</location>
        <topology evidence="1">Multi-pass membrane protein</topology>
    </subcellularLocation>
</comment>
<evidence type="ECO:0000256" key="6">
    <source>
        <dbReference type="ARBA" id="ARBA00023136"/>
    </source>
</evidence>
<sequence length="101" mass="11329">FSHDASLKLQSGVYVVTMLVMLAQYLWSAGDVTYEAYLLSDAIFHCGWHLFLYSDHEEVAASSSLRDVRVLVVLGCVRAQRALVFKAFGMQNLSYDTFVSV</sequence>
<dbReference type="AlphaFoldDB" id="A0A4C1ZYT4"/>
<evidence type="ECO:0000256" key="8">
    <source>
        <dbReference type="ARBA" id="ARBA00023224"/>
    </source>
</evidence>
<dbReference type="InterPro" id="IPR004117">
    <property type="entry name" value="7tm6_olfct_rcpt"/>
</dbReference>
<keyword evidence="6" id="KW-0472">Membrane</keyword>
<keyword evidence="10" id="KW-1185">Reference proteome</keyword>
<gene>
    <name evidence="9" type="ORF">EVAR_67706_1</name>
</gene>
<accession>A0A4C1ZYT4</accession>
<dbReference type="GO" id="GO:0016020">
    <property type="term" value="C:membrane"/>
    <property type="evidence" value="ECO:0007669"/>
    <property type="project" value="UniProtKB-SubCell"/>
</dbReference>
<dbReference type="Pfam" id="PF02949">
    <property type="entry name" value="7tm_6"/>
    <property type="match status" value="1"/>
</dbReference>
<dbReference type="EMBL" id="BGZK01002294">
    <property type="protein sequence ID" value="GBP92652.1"/>
    <property type="molecule type" value="Genomic_DNA"/>
</dbReference>
<dbReference type="Proteomes" id="UP000299102">
    <property type="component" value="Unassembled WGS sequence"/>
</dbReference>
<keyword evidence="4" id="KW-0552">Olfaction</keyword>
<evidence type="ECO:0000256" key="4">
    <source>
        <dbReference type="ARBA" id="ARBA00022725"/>
    </source>
</evidence>
<dbReference type="OrthoDB" id="7334592at2759"/>
<feature type="non-terminal residue" evidence="9">
    <location>
        <position position="1"/>
    </location>
</feature>
<reference evidence="9 10" key="1">
    <citation type="journal article" date="2019" name="Commun. Biol.">
        <title>The bagworm genome reveals a unique fibroin gene that provides high tensile strength.</title>
        <authorList>
            <person name="Kono N."/>
            <person name="Nakamura H."/>
            <person name="Ohtoshi R."/>
            <person name="Tomita M."/>
            <person name="Numata K."/>
            <person name="Arakawa K."/>
        </authorList>
    </citation>
    <scope>NUCLEOTIDE SEQUENCE [LARGE SCALE GENOMIC DNA]</scope>
</reference>
<keyword evidence="8" id="KW-0807">Transducer</keyword>
<evidence type="ECO:0000256" key="7">
    <source>
        <dbReference type="ARBA" id="ARBA00023170"/>
    </source>
</evidence>
<dbReference type="GO" id="GO:0007165">
    <property type="term" value="P:signal transduction"/>
    <property type="evidence" value="ECO:0007669"/>
    <property type="project" value="UniProtKB-KW"/>
</dbReference>
<keyword evidence="2" id="KW-0716">Sensory transduction</keyword>
<evidence type="ECO:0000256" key="1">
    <source>
        <dbReference type="ARBA" id="ARBA00004141"/>
    </source>
</evidence>
<dbReference type="GO" id="GO:0005549">
    <property type="term" value="F:odorant binding"/>
    <property type="evidence" value="ECO:0007669"/>
    <property type="project" value="InterPro"/>
</dbReference>
<evidence type="ECO:0000256" key="2">
    <source>
        <dbReference type="ARBA" id="ARBA00022606"/>
    </source>
</evidence>
<protein>
    <submittedName>
        <fullName evidence="9">Uncharacterized protein</fullName>
    </submittedName>
</protein>
<evidence type="ECO:0000256" key="5">
    <source>
        <dbReference type="ARBA" id="ARBA00022989"/>
    </source>
</evidence>